<keyword evidence="3" id="KW-1185">Reference proteome</keyword>
<evidence type="ECO:0000313" key="3">
    <source>
        <dbReference type="Proteomes" id="UP001597083"/>
    </source>
</evidence>
<reference evidence="3" key="1">
    <citation type="journal article" date="2019" name="Int. J. Syst. Evol. Microbiol.">
        <title>The Global Catalogue of Microorganisms (GCM) 10K type strain sequencing project: providing services to taxonomists for standard genome sequencing and annotation.</title>
        <authorList>
            <consortium name="The Broad Institute Genomics Platform"/>
            <consortium name="The Broad Institute Genome Sequencing Center for Infectious Disease"/>
            <person name="Wu L."/>
            <person name="Ma J."/>
        </authorList>
    </citation>
    <scope>NUCLEOTIDE SEQUENCE [LARGE SCALE GENOMIC DNA]</scope>
    <source>
        <strain evidence="3">JCM 31696</strain>
    </source>
</reference>
<gene>
    <name evidence="2" type="ORF">ACFQ07_04790</name>
</gene>
<evidence type="ECO:0000313" key="2">
    <source>
        <dbReference type="EMBL" id="MFD0851521.1"/>
    </source>
</evidence>
<name>A0ABW3CD79_9ACTN</name>
<organism evidence="2 3">
    <name type="scientific">Actinomadura adrarensis</name>
    <dbReference type="NCBI Taxonomy" id="1819600"/>
    <lineage>
        <taxon>Bacteria</taxon>
        <taxon>Bacillati</taxon>
        <taxon>Actinomycetota</taxon>
        <taxon>Actinomycetes</taxon>
        <taxon>Streptosporangiales</taxon>
        <taxon>Thermomonosporaceae</taxon>
        <taxon>Actinomadura</taxon>
    </lineage>
</organism>
<dbReference type="EMBL" id="JBHTIR010000547">
    <property type="protein sequence ID" value="MFD0851521.1"/>
    <property type="molecule type" value="Genomic_DNA"/>
</dbReference>
<dbReference type="Pfam" id="PF19347">
    <property type="entry name" value="DUF5925"/>
    <property type="match status" value="1"/>
</dbReference>
<feature type="non-terminal residue" evidence="2">
    <location>
        <position position="76"/>
    </location>
</feature>
<feature type="domain" description="DUF5925" evidence="1">
    <location>
        <begin position="19"/>
        <end position="76"/>
    </location>
</feature>
<accession>A0ABW3CD79</accession>
<comment type="caution">
    <text evidence="2">The sequence shown here is derived from an EMBL/GenBank/DDBJ whole genome shotgun (WGS) entry which is preliminary data.</text>
</comment>
<proteinExistence type="predicted"/>
<dbReference type="Proteomes" id="UP001597083">
    <property type="component" value="Unassembled WGS sequence"/>
</dbReference>
<protein>
    <submittedName>
        <fullName evidence="2">DUF5925 domain-containing protein</fullName>
    </submittedName>
</protein>
<dbReference type="InterPro" id="IPR045969">
    <property type="entry name" value="DUF5925"/>
</dbReference>
<evidence type="ECO:0000259" key="1">
    <source>
        <dbReference type="Pfam" id="PF19347"/>
    </source>
</evidence>
<sequence length="76" mass="8393">MTAPHEGPQEILHLVEVAEAEHAAETDAAMPVIFNLYDRNSPSDVMDVLSLRPFASGEQPWSRSTRLEHVKADAPL</sequence>